<proteinExistence type="predicted"/>
<gene>
    <name evidence="1" type="ORF">PCOR1329_LOCUS11670</name>
</gene>
<evidence type="ECO:0000313" key="1">
    <source>
        <dbReference type="EMBL" id="CAK0805012.1"/>
    </source>
</evidence>
<dbReference type="Proteomes" id="UP001189429">
    <property type="component" value="Unassembled WGS sequence"/>
</dbReference>
<evidence type="ECO:0000313" key="2">
    <source>
        <dbReference type="Proteomes" id="UP001189429"/>
    </source>
</evidence>
<keyword evidence="2" id="KW-1185">Reference proteome</keyword>
<organism evidence="1 2">
    <name type="scientific">Prorocentrum cordatum</name>
    <dbReference type="NCBI Taxonomy" id="2364126"/>
    <lineage>
        <taxon>Eukaryota</taxon>
        <taxon>Sar</taxon>
        <taxon>Alveolata</taxon>
        <taxon>Dinophyceae</taxon>
        <taxon>Prorocentrales</taxon>
        <taxon>Prorocentraceae</taxon>
        <taxon>Prorocentrum</taxon>
    </lineage>
</organism>
<dbReference type="EMBL" id="CAUYUJ010003361">
    <property type="protein sequence ID" value="CAK0805012.1"/>
    <property type="molecule type" value="Genomic_DNA"/>
</dbReference>
<accession>A0ABN9QG99</accession>
<reference evidence="1" key="1">
    <citation type="submission" date="2023-10" db="EMBL/GenBank/DDBJ databases">
        <authorList>
            <person name="Chen Y."/>
            <person name="Shah S."/>
            <person name="Dougan E. K."/>
            <person name="Thang M."/>
            <person name="Chan C."/>
        </authorList>
    </citation>
    <scope>NUCLEOTIDE SEQUENCE [LARGE SCALE GENOMIC DNA]</scope>
</reference>
<feature type="non-terminal residue" evidence="1">
    <location>
        <position position="1"/>
    </location>
</feature>
<comment type="caution">
    <text evidence="1">The sequence shown here is derived from an EMBL/GenBank/DDBJ whole genome shotgun (WGS) entry which is preliminary data.</text>
</comment>
<name>A0ABN9QG99_9DINO</name>
<protein>
    <submittedName>
        <fullName evidence="1">Uncharacterized protein</fullName>
    </submittedName>
</protein>
<sequence>RYTKGISRAATPKPITDAAVTRKLFARTSVKALVRPGVLGARGASTAFRAAATAALRKKSVEMRLSASGG</sequence>